<dbReference type="EMBL" id="JAIWYP010000009">
    <property type="protein sequence ID" value="KAH3771975.1"/>
    <property type="molecule type" value="Genomic_DNA"/>
</dbReference>
<feature type="domain" description="C-type lectin" evidence="1">
    <location>
        <begin position="35"/>
        <end position="93"/>
    </location>
</feature>
<sequence>MARQRPTRYPTPNVLPRGRPREYSKEFIASDFTATWLFALDHCNQHFDGLAIVLDQQENDRLQEAITVGSHPTNYHWIGASKMNNTWYWNTKERD</sequence>
<dbReference type="Pfam" id="PF00059">
    <property type="entry name" value="Lectin_C"/>
    <property type="match status" value="1"/>
</dbReference>
<organism evidence="2 3">
    <name type="scientific">Dreissena polymorpha</name>
    <name type="common">Zebra mussel</name>
    <name type="synonym">Mytilus polymorpha</name>
    <dbReference type="NCBI Taxonomy" id="45954"/>
    <lineage>
        <taxon>Eukaryota</taxon>
        <taxon>Metazoa</taxon>
        <taxon>Spiralia</taxon>
        <taxon>Lophotrochozoa</taxon>
        <taxon>Mollusca</taxon>
        <taxon>Bivalvia</taxon>
        <taxon>Autobranchia</taxon>
        <taxon>Heteroconchia</taxon>
        <taxon>Euheterodonta</taxon>
        <taxon>Imparidentia</taxon>
        <taxon>Neoheterodontei</taxon>
        <taxon>Myida</taxon>
        <taxon>Dreissenoidea</taxon>
        <taxon>Dreissenidae</taxon>
        <taxon>Dreissena</taxon>
    </lineage>
</organism>
<dbReference type="Proteomes" id="UP000828390">
    <property type="component" value="Unassembled WGS sequence"/>
</dbReference>
<reference evidence="2" key="2">
    <citation type="submission" date="2020-11" db="EMBL/GenBank/DDBJ databases">
        <authorList>
            <person name="McCartney M.A."/>
            <person name="Auch B."/>
            <person name="Kono T."/>
            <person name="Mallez S."/>
            <person name="Becker A."/>
            <person name="Gohl D.M."/>
            <person name="Silverstein K.A.T."/>
            <person name="Koren S."/>
            <person name="Bechman K.B."/>
            <person name="Herman A."/>
            <person name="Abrahante J.E."/>
            <person name="Garbe J."/>
        </authorList>
    </citation>
    <scope>NUCLEOTIDE SEQUENCE</scope>
    <source>
        <strain evidence="2">Duluth1</strain>
        <tissue evidence="2">Whole animal</tissue>
    </source>
</reference>
<dbReference type="SUPFAM" id="SSF56436">
    <property type="entry name" value="C-type lectin-like"/>
    <property type="match status" value="1"/>
</dbReference>
<reference evidence="2" key="1">
    <citation type="journal article" date="2019" name="bioRxiv">
        <title>The Genome of the Zebra Mussel, Dreissena polymorpha: A Resource for Invasive Species Research.</title>
        <authorList>
            <person name="McCartney M.A."/>
            <person name="Auch B."/>
            <person name="Kono T."/>
            <person name="Mallez S."/>
            <person name="Zhang Y."/>
            <person name="Obille A."/>
            <person name="Becker A."/>
            <person name="Abrahante J.E."/>
            <person name="Garbe J."/>
            <person name="Badalamenti J.P."/>
            <person name="Herman A."/>
            <person name="Mangelson H."/>
            <person name="Liachko I."/>
            <person name="Sullivan S."/>
            <person name="Sone E.D."/>
            <person name="Koren S."/>
            <person name="Silverstein K.A.T."/>
            <person name="Beckman K.B."/>
            <person name="Gohl D.M."/>
        </authorList>
    </citation>
    <scope>NUCLEOTIDE SEQUENCE</scope>
    <source>
        <strain evidence="2">Duluth1</strain>
        <tissue evidence="2">Whole animal</tissue>
    </source>
</reference>
<evidence type="ECO:0000259" key="1">
    <source>
        <dbReference type="Pfam" id="PF00059"/>
    </source>
</evidence>
<evidence type="ECO:0000313" key="3">
    <source>
        <dbReference type="Proteomes" id="UP000828390"/>
    </source>
</evidence>
<name>A0A9D4E4U8_DREPO</name>
<dbReference type="InterPro" id="IPR016186">
    <property type="entry name" value="C-type_lectin-like/link_sf"/>
</dbReference>
<dbReference type="InterPro" id="IPR001304">
    <property type="entry name" value="C-type_lectin-like"/>
</dbReference>
<gene>
    <name evidence="2" type="ORF">DPMN_173306</name>
</gene>
<protein>
    <recommendedName>
        <fullName evidence="1">C-type lectin domain-containing protein</fullName>
    </recommendedName>
</protein>
<proteinExistence type="predicted"/>
<dbReference type="InterPro" id="IPR016187">
    <property type="entry name" value="CTDL_fold"/>
</dbReference>
<dbReference type="Gene3D" id="3.10.100.10">
    <property type="entry name" value="Mannose-Binding Protein A, subunit A"/>
    <property type="match status" value="1"/>
</dbReference>
<keyword evidence="3" id="KW-1185">Reference proteome</keyword>
<evidence type="ECO:0000313" key="2">
    <source>
        <dbReference type="EMBL" id="KAH3771975.1"/>
    </source>
</evidence>
<dbReference type="AlphaFoldDB" id="A0A9D4E4U8"/>
<feature type="non-terminal residue" evidence="2">
    <location>
        <position position="95"/>
    </location>
</feature>
<comment type="caution">
    <text evidence="2">The sequence shown here is derived from an EMBL/GenBank/DDBJ whole genome shotgun (WGS) entry which is preliminary data.</text>
</comment>
<accession>A0A9D4E4U8</accession>